<evidence type="ECO:0000256" key="2">
    <source>
        <dbReference type="ARBA" id="ARBA00022980"/>
    </source>
</evidence>
<feature type="region of interest" description="Disordered" evidence="4">
    <location>
        <begin position="1"/>
        <end position="45"/>
    </location>
</feature>
<feature type="compositionally biased region" description="Acidic residues" evidence="4">
    <location>
        <begin position="281"/>
        <end position="291"/>
    </location>
</feature>
<keyword evidence="2 6" id="KW-0689">Ribosomal protein</keyword>
<dbReference type="GO" id="GO:0005840">
    <property type="term" value="C:ribosome"/>
    <property type="evidence" value="ECO:0007669"/>
    <property type="project" value="UniProtKB-KW"/>
</dbReference>
<dbReference type="Gene3D" id="3.30.70.600">
    <property type="entry name" value="Ribosomal protein S10 domain"/>
    <property type="match status" value="1"/>
</dbReference>
<organism evidence="6 7">
    <name type="scientific">Teratosphaeria destructans</name>
    <dbReference type="NCBI Taxonomy" id="418781"/>
    <lineage>
        <taxon>Eukaryota</taxon>
        <taxon>Fungi</taxon>
        <taxon>Dikarya</taxon>
        <taxon>Ascomycota</taxon>
        <taxon>Pezizomycotina</taxon>
        <taxon>Dothideomycetes</taxon>
        <taxon>Dothideomycetidae</taxon>
        <taxon>Mycosphaerellales</taxon>
        <taxon>Teratosphaeriaceae</taxon>
        <taxon>Teratosphaeria</taxon>
    </lineage>
</organism>
<protein>
    <submittedName>
        <fullName evidence="6">Ribosomal protein S10p/S20e</fullName>
    </submittedName>
</protein>
<evidence type="ECO:0000256" key="3">
    <source>
        <dbReference type="ARBA" id="ARBA00023274"/>
    </source>
</evidence>
<dbReference type="InterPro" id="IPR036838">
    <property type="entry name" value="Ribosomal_uS10_dom_sf"/>
</dbReference>
<sequence length="291" mass="32573">MSITDRTTQLSSPAPLASQCQTTTTSPLIPPQPPRRHASTSDPFGDLDAEAELQRIRLPRAVQATYLEPLRHKPNDADPRTCELQLRSYNVRNLEVFADFAMRAAYYLKLSALGPIPLPKITERWTVPRSNFVHKKSQENYERITRRGRSKYQYYGVGMKANVFDSSDLDVPESLDAIAEDIGKKLAEAAEGLPNLPPCLEKYPGQREARKRELEARVLDEPFKQSWGGYAALGPADYESRGQRFERVRVNGPSVAMGLQAEREEERARAQGREDVKEGAGEDVSEGEGGK</sequence>
<comment type="caution">
    <text evidence="6">The sequence shown here is derived from an EMBL/GenBank/DDBJ whole genome shotgun (WGS) entry which is preliminary data.</text>
</comment>
<evidence type="ECO:0000256" key="4">
    <source>
        <dbReference type="SAM" id="MobiDB-lite"/>
    </source>
</evidence>
<dbReference type="AlphaFoldDB" id="A0A9W7W316"/>
<gene>
    <name evidence="6" type="ORF">Tdes44962_MAKER02425</name>
</gene>
<evidence type="ECO:0000313" key="6">
    <source>
        <dbReference type="EMBL" id="KAH9828261.1"/>
    </source>
</evidence>
<proteinExistence type="inferred from homology"/>
<evidence type="ECO:0000256" key="1">
    <source>
        <dbReference type="ARBA" id="ARBA00007102"/>
    </source>
</evidence>
<dbReference type="SUPFAM" id="SSF54999">
    <property type="entry name" value="Ribosomal protein S10"/>
    <property type="match status" value="1"/>
</dbReference>
<feature type="compositionally biased region" description="Polar residues" evidence="4">
    <location>
        <begin position="1"/>
        <end position="27"/>
    </location>
</feature>
<dbReference type="OrthoDB" id="366214at2759"/>
<dbReference type="EMBL" id="RIBY02001667">
    <property type="protein sequence ID" value="KAH9828261.1"/>
    <property type="molecule type" value="Genomic_DNA"/>
</dbReference>
<name>A0A9W7W316_9PEZI</name>
<reference evidence="6 7" key="2">
    <citation type="journal article" date="2021" name="Curr. Genet.">
        <title>Genetic response to nitrogen starvation in the aggressive Eucalyptus foliar pathogen Teratosphaeria destructans.</title>
        <authorList>
            <person name="Havenga M."/>
            <person name="Wingfield B.D."/>
            <person name="Wingfield M.J."/>
            <person name="Dreyer L.L."/>
            <person name="Roets F."/>
            <person name="Aylward J."/>
        </authorList>
    </citation>
    <scope>NUCLEOTIDE SEQUENCE [LARGE SCALE GENOMIC DNA]</scope>
    <source>
        <strain evidence="6">CMW44962</strain>
    </source>
</reference>
<dbReference type="Pfam" id="PF00338">
    <property type="entry name" value="Ribosomal_S10"/>
    <property type="match status" value="1"/>
</dbReference>
<dbReference type="GO" id="GO:0003735">
    <property type="term" value="F:structural constituent of ribosome"/>
    <property type="evidence" value="ECO:0007669"/>
    <property type="project" value="InterPro"/>
</dbReference>
<dbReference type="InterPro" id="IPR001848">
    <property type="entry name" value="Ribosomal_uS10"/>
</dbReference>
<dbReference type="GO" id="GO:0006412">
    <property type="term" value="P:translation"/>
    <property type="evidence" value="ECO:0007669"/>
    <property type="project" value="InterPro"/>
</dbReference>
<keyword evidence="3" id="KW-0687">Ribonucleoprotein</keyword>
<accession>A0A9W7W316</accession>
<dbReference type="Proteomes" id="UP001138500">
    <property type="component" value="Unassembled WGS sequence"/>
</dbReference>
<dbReference type="InterPro" id="IPR027486">
    <property type="entry name" value="Ribosomal_uS10_dom"/>
</dbReference>
<dbReference type="PANTHER" id="PTHR11700">
    <property type="entry name" value="30S RIBOSOMAL PROTEIN S10 FAMILY MEMBER"/>
    <property type="match status" value="1"/>
</dbReference>
<evidence type="ECO:0000259" key="5">
    <source>
        <dbReference type="SMART" id="SM01403"/>
    </source>
</evidence>
<feature type="domain" description="Small ribosomal subunit protein uS10" evidence="5">
    <location>
        <begin position="83"/>
        <end position="162"/>
    </location>
</feature>
<reference evidence="6 7" key="1">
    <citation type="journal article" date="2018" name="IMA Fungus">
        <title>IMA Genome-F 10: Nine draft genome sequences of Claviceps purpurea s.lat., including C. arundinis, C. humidiphila, and C. cf. spartinae, pseudomolecules for the pitch canker pathogen Fusarium circinatum, draft genome of Davidsoniella eucalypti, Grosmannia galeiformis, Quambalaria eucalypti, and Teratosphaeria destructans.</title>
        <authorList>
            <person name="Wingfield B.D."/>
            <person name="Liu M."/>
            <person name="Nguyen H.D."/>
            <person name="Lane F.A."/>
            <person name="Morgan S.W."/>
            <person name="De Vos L."/>
            <person name="Wilken P.M."/>
            <person name="Duong T.A."/>
            <person name="Aylward J."/>
            <person name="Coetzee M.P."/>
            <person name="Dadej K."/>
            <person name="De Beer Z.W."/>
            <person name="Findlay W."/>
            <person name="Havenga M."/>
            <person name="Kolarik M."/>
            <person name="Menzies J.G."/>
            <person name="Naidoo K."/>
            <person name="Pochopski O."/>
            <person name="Shoukouhi P."/>
            <person name="Santana Q.C."/>
            <person name="Seifert K.A."/>
            <person name="Soal N."/>
            <person name="Steenkamp E.T."/>
            <person name="Tatham C.T."/>
            <person name="van der Nest M.A."/>
            <person name="Wingfield M.J."/>
        </authorList>
    </citation>
    <scope>NUCLEOTIDE SEQUENCE [LARGE SCALE GENOMIC DNA]</scope>
    <source>
        <strain evidence="6">CMW44962</strain>
    </source>
</reference>
<feature type="region of interest" description="Disordered" evidence="4">
    <location>
        <begin position="254"/>
        <end position="291"/>
    </location>
</feature>
<keyword evidence="7" id="KW-1185">Reference proteome</keyword>
<comment type="similarity">
    <text evidence="1">Belongs to the universal ribosomal protein uS10 family.</text>
</comment>
<evidence type="ECO:0000313" key="7">
    <source>
        <dbReference type="Proteomes" id="UP001138500"/>
    </source>
</evidence>
<dbReference type="SMART" id="SM01403">
    <property type="entry name" value="Ribosomal_S10"/>
    <property type="match status" value="1"/>
</dbReference>
<feature type="compositionally biased region" description="Basic and acidic residues" evidence="4">
    <location>
        <begin position="261"/>
        <end position="280"/>
    </location>
</feature>
<dbReference type="GO" id="GO:1990904">
    <property type="term" value="C:ribonucleoprotein complex"/>
    <property type="evidence" value="ECO:0007669"/>
    <property type="project" value="UniProtKB-KW"/>
</dbReference>